<dbReference type="STRING" id="59733.SAMN05421769_1477"/>
<dbReference type="RefSeq" id="WP_074229630.1">
    <property type="nucleotide sequence ID" value="NZ_FSRQ01000001.1"/>
</dbReference>
<evidence type="ECO:0000313" key="2">
    <source>
        <dbReference type="Proteomes" id="UP000184782"/>
    </source>
</evidence>
<dbReference type="EMBL" id="FSRQ01000001">
    <property type="protein sequence ID" value="SIN97053.1"/>
    <property type="molecule type" value="Genomic_DNA"/>
</dbReference>
<organism evidence="1 2">
    <name type="scientific">Chryseobacterium scophthalmum</name>
    <dbReference type="NCBI Taxonomy" id="59733"/>
    <lineage>
        <taxon>Bacteria</taxon>
        <taxon>Pseudomonadati</taxon>
        <taxon>Bacteroidota</taxon>
        <taxon>Flavobacteriia</taxon>
        <taxon>Flavobacteriales</taxon>
        <taxon>Weeksellaceae</taxon>
        <taxon>Chryseobacterium group</taxon>
        <taxon>Chryseobacterium</taxon>
    </lineage>
</organism>
<protein>
    <submittedName>
        <fullName evidence="1">Uncharacterized protein</fullName>
    </submittedName>
</protein>
<gene>
    <name evidence="1" type="ORF">SAMN05421769_1477</name>
</gene>
<dbReference type="AlphaFoldDB" id="A0A1N6FP96"/>
<name>A0A1N6FP96_9FLAO</name>
<evidence type="ECO:0000313" key="1">
    <source>
        <dbReference type="EMBL" id="SIN97053.1"/>
    </source>
</evidence>
<proteinExistence type="predicted"/>
<reference evidence="2" key="1">
    <citation type="submission" date="2016-12" db="EMBL/GenBank/DDBJ databases">
        <authorList>
            <person name="Varghese N."/>
            <person name="Submissions S."/>
        </authorList>
    </citation>
    <scope>NUCLEOTIDE SEQUENCE [LARGE SCALE GENOMIC DNA]</scope>
    <source>
        <strain evidence="2">DSM 16779</strain>
    </source>
</reference>
<dbReference type="Proteomes" id="UP000184782">
    <property type="component" value="Unassembled WGS sequence"/>
</dbReference>
<dbReference type="OrthoDB" id="1495454at2"/>
<sequence>MIKEFEFYHGVVFSKLIHSISDGISVKLYPSPSNASYVINDNIGIYIKYSTKRMSPWRFSFQKKHQDEILQMQEQLRNIFVLLVCGKDGVVTLSFEELKTILNDIHSETEWISASRTRNKEYSIKGSDGSLEKKIGKKDFLKKILEAIKQNEEF</sequence>
<keyword evidence="2" id="KW-1185">Reference proteome</keyword>
<accession>A0A1N6FP96</accession>